<organism evidence="11 12">
    <name type="scientific">Aquipuribacter nitratireducens</name>
    <dbReference type="NCBI Taxonomy" id="650104"/>
    <lineage>
        <taxon>Bacteria</taxon>
        <taxon>Bacillati</taxon>
        <taxon>Actinomycetota</taxon>
        <taxon>Actinomycetes</taxon>
        <taxon>Micrococcales</taxon>
        <taxon>Intrasporangiaceae</taxon>
        <taxon>Aquipuribacter</taxon>
    </lineage>
</organism>
<keyword evidence="3 8" id="KW-0547">Nucleotide-binding</keyword>
<reference evidence="12" key="1">
    <citation type="journal article" date="2019" name="Int. J. Syst. Evol. Microbiol.">
        <title>The Global Catalogue of Microorganisms (GCM) 10K type strain sequencing project: providing services to taxonomists for standard genome sequencing and annotation.</title>
        <authorList>
            <consortium name="The Broad Institute Genomics Platform"/>
            <consortium name="The Broad Institute Genome Sequencing Center for Infectious Disease"/>
            <person name="Wu L."/>
            <person name="Ma J."/>
        </authorList>
    </citation>
    <scope>NUCLEOTIDE SEQUENCE [LARGE SCALE GENOMIC DNA]</scope>
    <source>
        <strain evidence="12">CCUG 43114</strain>
    </source>
</reference>
<evidence type="ECO:0000313" key="11">
    <source>
        <dbReference type="EMBL" id="MFC5380469.1"/>
    </source>
</evidence>
<feature type="active site" description="Charge relay system" evidence="8">
    <location>
        <position position="162"/>
    </location>
</feature>
<comment type="subunit">
    <text evidence="8">Heterotrimer of A, B and C subunits.</text>
</comment>
<dbReference type="NCBIfam" id="TIGR00132">
    <property type="entry name" value="gatA"/>
    <property type="match status" value="1"/>
</dbReference>
<feature type="domain" description="Amidase" evidence="10">
    <location>
        <begin position="28"/>
        <end position="482"/>
    </location>
</feature>
<name>A0ABW0GKX0_9MICO</name>
<evidence type="ECO:0000256" key="2">
    <source>
        <dbReference type="ARBA" id="ARBA00022598"/>
    </source>
</evidence>
<dbReference type="PROSITE" id="PS00571">
    <property type="entry name" value="AMIDASES"/>
    <property type="match status" value="1"/>
</dbReference>
<sequence length="523" mass="53892">MSTSRDLTRLGAAQMAEEMAAGDVSSVELVEAALARIDAVDGSAEAGVHAFLHVAADEALAVARSVDEARAAGEPLPALAGVPVAVKDVVATRGMPTTVGSRILEGWVPPYDATLVERLRAARTPLLGKTNMDEFAMGSSTEHSAYGPTRNPWDLERIPGGSGGGSAAAVAAYEAPLAVGTDTGGSIRQPAAVTGTVGVKPTYGGVSRYGLVALASSLDQAGPCARSVLDAALLHAAMGGHDPRDSTSLAGRAPDVVAAARDGATGDLAGVRVGLVRELGGEGYQAGVQARFAEAVDVLREAGAEVVEVSAPHFRYALAAYYLILPSEASSNLAKFDAMRYGLRVGDGDPQATAEAVMSATREAGFGDEVKRRIVLGTYALSAGYYDAYYGSAQKVRTLVQRDFAAAFERADVLVSPTAPTTAFRFGDKLDDPMAMYLNDVATIPANLAGVPGMSLPSGLADEDGLPAGIQLLAPAQADDRLYRVGAALEARLLDRWGGPLLDRAPALGSFPRRDLTTTGAPA</sequence>
<evidence type="ECO:0000313" key="12">
    <source>
        <dbReference type="Proteomes" id="UP001596122"/>
    </source>
</evidence>
<dbReference type="SUPFAM" id="SSF75304">
    <property type="entry name" value="Amidase signature (AS) enzymes"/>
    <property type="match status" value="1"/>
</dbReference>
<evidence type="ECO:0000256" key="6">
    <source>
        <dbReference type="ARBA" id="ARBA00025295"/>
    </source>
</evidence>
<gene>
    <name evidence="8 11" type="primary">gatA</name>
    <name evidence="11" type="ORF">ACFPJ6_06685</name>
</gene>
<evidence type="ECO:0000256" key="9">
    <source>
        <dbReference type="SAM" id="MobiDB-lite"/>
    </source>
</evidence>
<keyword evidence="5 8" id="KW-0648">Protein biosynthesis</keyword>
<comment type="caution">
    <text evidence="11">The sequence shown here is derived from an EMBL/GenBank/DDBJ whole genome shotgun (WGS) entry which is preliminary data.</text>
</comment>
<keyword evidence="2 8" id="KW-0436">Ligase</keyword>
<dbReference type="InterPro" id="IPR023631">
    <property type="entry name" value="Amidase_dom"/>
</dbReference>
<comment type="similarity">
    <text evidence="1 8">Belongs to the amidase family. GatA subfamily.</text>
</comment>
<dbReference type="PANTHER" id="PTHR11895:SF151">
    <property type="entry name" value="GLUTAMYL-TRNA(GLN) AMIDOTRANSFERASE SUBUNIT A"/>
    <property type="match status" value="1"/>
</dbReference>
<keyword evidence="12" id="KW-1185">Reference proteome</keyword>
<dbReference type="EMBL" id="JBHSLD010000007">
    <property type="protein sequence ID" value="MFC5380469.1"/>
    <property type="molecule type" value="Genomic_DNA"/>
</dbReference>
<dbReference type="Pfam" id="PF01425">
    <property type="entry name" value="Amidase"/>
    <property type="match status" value="1"/>
</dbReference>
<evidence type="ECO:0000256" key="4">
    <source>
        <dbReference type="ARBA" id="ARBA00022840"/>
    </source>
</evidence>
<feature type="active site" description="Charge relay system" evidence="8">
    <location>
        <position position="87"/>
    </location>
</feature>
<evidence type="ECO:0000259" key="10">
    <source>
        <dbReference type="Pfam" id="PF01425"/>
    </source>
</evidence>
<protein>
    <recommendedName>
        <fullName evidence="8">Glutamyl-tRNA(Gln) amidotransferase subunit A</fullName>
        <shortName evidence="8">Glu-ADT subunit A</shortName>
        <ecNumber evidence="8">6.3.5.7</ecNumber>
    </recommendedName>
</protein>
<evidence type="ECO:0000256" key="5">
    <source>
        <dbReference type="ARBA" id="ARBA00022917"/>
    </source>
</evidence>
<dbReference type="Proteomes" id="UP001596122">
    <property type="component" value="Unassembled WGS sequence"/>
</dbReference>
<proteinExistence type="inferred from homology"/>
<dbReference type="PANTHER" id="PTHR11895">
    <property type="entry name" value="TRANSAMIDASE"/>
    <property type="match status" value="1"/>
</dbReference>
<evidence type="ECO:0000256" key="7">
    <source>
        <dbReference type="ARBA" id="ARBA00047407"/>
    </source>
</evidence>
<evidence type="ECO:0000256" key="3">
    <source>
        <dbReference type="ARBA" id="ARBA00022741"/>
    </source>
</evidence>
<dbReference type="InterPro" id="IPR004412">
    <property type="entry name" value="GatA"/>
</dbReference>
<dbReference type="InterPro" id="IPR020556">
    <property type="entry name" value="Amidase_CS"/>
</dbReference>
<accession>A0ABW0GKX0</accession>
<comment type="catalytic activity">
    <reaction evidence="7 8">
        <text>L-glutamyl-tRNA(Gln) + L-glutamine + ATP + H2O = L-glutaminyl-tRNA(Gln) + L-glutamate + ADP + phosphate + H(+)</text>
        <dbReference type="Rhea" id="RHEA:17521"/>
        <dbReference type="Rhea" id="RHEA-COMP:9681"/>
        <dbReference type="Rhea" id="RHEA-COMP:9684"/>
        <dbReference type="ChEBI" id="CHEBI:15377"/>
        <dbReference type="ChEBI" id="CHEBI:15378"/>
        <dbReference type="ChEBI" id="CHEBI:29985"/>
        <dbReference type="ChEBI" id="CHEBI:30616"/>
        <dbReference type="ChEBI" id="CHEBI:43474"/>
        <dbReference type="ChEBI" id="CHEBI:58359"/>
        <dbReference type="ChEBI" id="CHEBI:78520"/>
        <dbReference type="ChEBI" id="CHEBI:78521"/>
        <dbReference type="ChEBI" id="CHEBI:456216"/>
        <dbReference type="EC" id="6.3.5.7"/>
    </reaction>
</comment>
<dbReference type="InterPro" id="IPR000120">
    <property type="entry name" value="Amidase"/>
</dbReference>
<feature type="active site" description="Acyl-ester intermediate" evidence="8">
    <location>
        <position position="186"/>
    </location>
</feature>
<evidence type="ECO:0000256" key="1">
    <source>
        <dbReference type="ARBA" id="ARBA00008069"/>
    </source>
</evidence>
<feature type="region of interest" description="Disordered" evidence="9">
    <location>
        <begin position="139"/>
        <end position="160"/>
    </location>
</feature>
<comment type="function">
    <text evidence="6 8">Allows the formation of correctly charged Gln-tRNA(Gln) through the transamidation of misacylated Glu-tRNA(Gln) in organisms which lack glutaminyl-tRNA synthetase. The reaction takes place in the presence of glutamine and ATP through an activated gamma-phospho-Glu-tRNA(Gln).</text>
</comment>
<dbReference type="EC" id="6.3.5.7" evidence="8"/>
<dbReference type="Gene3D" id="3.90.1300.10">
    <property type="entry name" value="Amidase signature (AS) domain"/>
    <property type="match status" value="1"/>
</dbReference>
<keyword evidence="4 8" id="KW-0067">ATP-binding</keyword>
<dbReference type="RefSeq" id="WP_340268198.1">
    <property type="nucleotide sequence ID" value="NZ_JBBEOG010000002.1"/>
</dbReference>
<dbReference type="HAMAP" id="MF_00120">
    <property type="entry name" value="GatA"/>
    <property type="match status" value="1"/>
</dbReference>
<evidence type="ECO:0000256" key="8">
    <source>
        <dbReference type="HAMAP-Rule" id="MF_00120"/>
    </source>
</evidence>
<dbReference type="InterPro" id="IPR036928">
    <property type="entry name" value="AS_sf"/>
</dbReference>